<keyword evidence="3 6" id="KW-0812">Transmembrane</keyword>
<evidence type="ECO:0000256" key="2">
    <source>
        <dbReference type="ARBA" id="ARBA00022475"/>
    </source>
</evidence>
<dbReference type="eggNOG" id="COG4177">
    <property type="taxonomic scope" value="Bacteria"/>
</dbReference>
<dbReference type="Pfam" id="PF02653">
    <property type="entry name" value="BPD_transp_2"/>
    <property type="match status" value="1"/>
</dbReference>
<dbReference type="CDD" id="cd06581">
    <property type="entry name" value="TM_PBP1_LivM_like"/>
    <property type="match status" value="1"/>
</dbReference>
<evidence type="ECO:0000313" key="7">
    <source>
        <dbReference type="EMBL" id="ACU89112.1"/>
    </source>
</evidence>
<evidence type="ECO:0000256" key="5">
    <source>
        <dbReference type="ARBA" id="ARBA00023136"/>
    </source>
</evidence>
<dbReference type="InterPro" id="IPR043428">
    <property type="entry name" value="LivM-like"/>
</dbReference>
<dbReference type="KEGG" id="dba:Dbac_0997"/>
<dbReference type="PANTHER" id="PTHR30482">
    <property type="entry name" value="HIGH-AFFINITY BRANCHED-CHAIN AMINO ACID TRANSPORT SYSTEM PERMEASE"/>
    <property type="match status" value="1"/>
</dbReference>
<dbReference type="GO" id="GO:0015658">
    <property type="term" value="F:branched-chain amino acid transmembrane transporter activity"/>
    <property type="evidence" value="ECO:0007669"/>
    <property type="project" value="InterPro"/>
</dbReference>
<evidence type="ECO:0000313" key="8">
    <source>
        <dbReference type="Proteomes" id="UP000002216"/>
    </source>
</evidence>
<feature type="transmembrane region" description="Helical" evidence="6">
    <location>
        <begin position="245"/>
        <end position="270"/>
    </location>
</feature>
<reference evidence="7 8" key="1">
    <citation type="journal article" date="2009" name="Stand. Genomic Sci.">
        <title>Complete genome sequence of Desulfomicrobium baculatum type strain (X).</title>
        <authorList>
            <person name="Copeland A."/>
            <person name="Spring S."/>
            <person name="Goker M."/>
            <person name="Schneider S."/>
            <person name="Lapidus A."/>
            <person name="Del Rio T.G."/>
            <person name="Tice H."/>
            <person name="Cheng J.F."/>
            <person name="Chen F."/>
            <person name="Nolan M."/>
            <person name="Bruce D."/>
            <person name="Goodwin L."/>
            <person name="Pitluck S."/>
            <person name="Ivanova N."/>
            <person name="Mavrommatis K."/>
            <person name="Ovchinnikova G."/>
            <person name="Pati A."/>
            <person name="Chen A."/>
            <person name="Palaniappan K."/>
            <person name="Land M."/>
            <person name="Hauser L."/>
            <person name="Chang Y.J."/>
            <person name="Jeffries C.C."/>
            <person name="Meincke L."/>
            <person name="Sims D."/>
            <person name="Brettin T."/>
            <person name="Detter J.C."/>
            <person name="Han C."/>
            <person name="Chain P."/>
            <person name="Bristow J."/>
            <person name="Eisen J.A."/>
            <person name="Markowitz V."/>
            <person name="Hugenholtz P."/>
            <person name="Kyrpides N.C."/>
            <person name="Klenk H.P."/>
            <person name="Lucas S."/>
        </authorList>
    </citation>
    <scope>NUCLEOTIDE SEQUENCE [LARGE SCALE GENOMIC DNA]</scope>
    <source>
        <strain evidence="8">DSM 4028 / VKM B-1378 / X</strain>
    </source>
</reference>
<evidence type="ECO:0000256" key="3">
    <source>
        <dbReference type="ARBA" id="ARBA00022692"/>
    </source>
</evidence>
<evidence type="ECO:0000256" key="1">
    <source>
        <dbReference type="ARBA" id="ARBA00004651"/>
    </source>
</evidence>
<evidence type="ECO:0000256" key="6">
    <source>
        <dbReference type="SAM" id="Phobius"/>
    </source>
</evidence>
<accession>C7LQ86</accession>
<evidence type="ECO:0000256" key="4">
    <source>
        <dbReference type="ARBA" id="ARBA00022989"/>
    </source>
</evidence>
<dbReference type="RefSeq" id="WP_015773212.1">
    <property type="nucleotide sequence ID" value="NC_013173.1"/>
</dbReference>
<keyword evidence="4 6" id="KW-1133">Transmembrane helix</keyword>
<keyword evidence="5 6" id="KW-0472">Membrane</keyword>
<dbReference type="STRING" id="525897.Dbac_0997"/>
<proteinExistence type="predicted"/>
<dbReference type="AlphaFoldDB" id="C7LQ86"/>
<feature type="transmembrane region" description="Helical" evidence="6">
    <location>
        <begin position="109"/>
        <end position="127"/>
    </location>
</feature>
<dbReference type="HOGENOM" id="CLU_031365_2_2_7"/>
<dbReference type="PANTHER" id="PTHR30482:SF18">
    <property type="entry name" value="BRANCHED AMINO ACID TRANSPORT SYSTEM PERMEASE"/>
    <property type="match status" value="1"/>
</dbReference>
<dbReference type="Proteomes" id="UP000002216">
    <property type="component" value="Chromosome"/>
</dbReference>
<gene>
    <name evidence="7" type="ordered locus">Dbac_0997</name>
</gene>
<keyword evidence="2" id="KW-1003">Cell membrane</keyword>
<comment type="subcellular location">
    <subcellularLocation>
        <location evidence="1">Cell membrane</location>
        <topology evidence="1">Multi-pass membrane protein</topology>
    </subcellularLocation>
</comment>
<keyword evidence="8" id="KW-1185">Reference proteome</keyword>
<feature type="transmembrane region" description="Helical" evidence="6">
    <location>
        <begin position="30"/>
        <end position="51"/>
    </location>
</feature>
<feature type="transmembrane region" description="Helical" evidence="6">
    <location>
        <begin position="82"/>
        <end position="102"/>
    </location>
</feature>
<feature type="transmembrane region" description="Helical" evidence="6">
    <location>
        <begin position="7"/>
        <end position="24"/>
    </location>
</feature>
<feature type="transmembrane region" description="Helical" evidence="6">
    <location>
        <begin position="159"/>
        <end position="178"/>
    </location>
</feature>
<protein>
    <submittedName>
        <fullName evidence="7">Inner-membrane translocator</fullName>
    </submittedName>
</protein>
<name>C7LQ86_DESBD</name>
<sequence length="321" mass="34383">MSYRKDMIWLAAFFGVLMLAPTLLPNNYYLTILILGCLHAMNAVGLCLLVGHAGQISLGHAGFYGLGAYTTSYLSTTVGLSVGLSMLAGVGLTAIVAVLVGLPSLKLKGHYLAMATLGFGIILSILFTETVDITGGPSGFVGIPRLSLFGWELRKDVTLFRLVAVILCLFVWLSFNLLHSRVGRALRALHTSERAAEAMGVDIANYKLLVFVLSAAFSGFAGVLYAHYLTFIAPSSFGFMFSVELIVMVVLGGMISVPGAIVGAFFITVLPEFLRAFENIEVLLFGAILVLCMMFLPDGMAGGWNRLWAWGKARLSGAVHG</sequence>
<organism evidence="7 8">
    <name type="scientific">Desulfomicrobium baculatum (strain DSM 4028 / VKM B-1378 / X)</name>
    <name type="common">Desulfovibrio baculatus</name>
    <dbReference type="NCBI Taxonomy" id="525897"/>
    <lineage>
        <taxon>Bacteria</taxon>
        <taxon>Pseudomonadati</taxon>
        <taxon>Thermodesulfobacteriota</taxon>
        <taxon>Desulfovibrionia</taxon>
        <taxon>Desulfovibrionales</taxon>
        <taxon>Desulfomicrobiaceae</taxon>
        <taxon>Desulfomicrobium</taxon>
    </lineage>
</organism>
<dbReference type="InterPro" id="IPR001851">
    <property type="entry name" value="ABC_transp_permease"/>
</dbReference>
<feature type="transmembrane region" description="Helical" evidence="6">
    <location>
        <begin position="58"/>
        <end position="76"/>
    </location>
</feature>
<dbReference type="GO" id="GO:0005886">
    <property type="term" value="C:plasma membrane"/>
    <property type="evidence" value="ECO:0007669"/>
    <property type="project" value="UniProtKB-SubCell"/>
</dbReference>
<feature type="transmembrane region" description="Helical" evidence="6">
    <location>
        <begin position="282"/>
        <end position="304"/>
    </location>
</feature>
<dbReference type="EMBL" id="CP001629">
    <property type="protein sequence ID" value="ACU89112.1"/>
    <property type="molecule type" value="Genomic_DNA"/>
</dbReference>
<feature type="transmembrane region" description="Helical" evidence="6">
    <location>
        <begin position="208"/>
        <end position="233"/>
    </location>
</feature>